<evidence type="ECO:0000313" key="3">
    <source>
        <dbReference type="Proteomes" id="UP000554837"/>
    </source>
</evidence>
<comment type="caution">
    <text evidence="2">The sequence shown here is derived from an EMBL/GenBank/DDBJ whole genome shotgun (WGS) entry which is preliminary data.</text>
</comment>
<organism evidence="2 3">
    <name type="scientific">Inhella inkyongensis</name>
    <dbReference type="NCBI Taxonomy" id="392593"/>
    <lineage>
        <taxon>Bacteria</taxon>
        <taxon>Pseudomonadati</taxon>
        <taxon>Pseudomonadota</taxon>
        <taxon>Betaproteobacteria</taxon>
        <taxon>Burkholderiales</taxon>
        <taxon>Sphaerotilaceae</taxon>
        <taxon>Inhella</taxon>
    </lineage>
</organism>
<dbReference type="Proteomes" id="UP000554837">
    <property type="component" value="Unassembled WGS sequence"/>
</dbReference>
<sequence>MNRFFKFIGWTALVVLLASLVMGGVLMGLAHEGLFNSGWGDAGSWHVLVDGEEWTGDVHEFGFFGGLLGLLALGFTLVVVLPLTLILGVGLPLLLTFGALALVGVLLVGLSALVASPLLLPILLLVWLLKPKKPAASA</sequence>
<proteinExistence type="predicted"/>
<protein>
    <submittedName>
        <fullName evidence="2">Uncharacterized protein</fullName>
    </submittedName>
</protein>
<reference evidence="2 3" key="1">
    <citation type="submission" date="2020-08" db="EMBL/GenBank/DDBJ databases">
        <title>Genomic Encyclopedia of Type Strains, Phase IV (KMG-IV): sequencing the most valuable type-strain genomes for metagenomic binning, comparative biology and taxonomic classification.</title>
        <authorList>
            <person name="Goeker M."/>
        </authorList>
    </citation>
    <scope>NUCLEOTIDE SEQUENCE [LARGE SCALE GENOMIC DNA]</scope>
    <source>
        <strain evidence="2 3">DSM 23958</strain>
    </source>
</reference>
<dbReference type="EMBL" id="JACHHO010000005">
    <property type="protein sequence ID" value="MBB5205800.1"/>
    <property type="molecule type" value="Genomic_DNA"/>
</dbReference>
<keyword evidence="1" id="KW-0472">Membrane</keyword>
<dbReference type="AlphaFoldDB" id="A0A840SBS8"/>
<feature type="transmembrane region" description="Helical" evidence="1">
    <location>
        <begin position="61"/>
        <end position="87"/>
    </location>
</feature>
<keyword evidence="1" id="KW-0812">Transmembrane</keyword>
<name>A0A840SBS8_9BURK</name>
<keyword evidence="1" id="KW-1133">Transmembrane helix</keyword>
<gene>
    <name evidence="2" type="ORF">HNQ51_003127</name>
</gene>
<feature type="transmembrane region" description="Helical" evidence="1">
    <location>
        <begin position="99"/>
        <end position="129"/>
    </location>
</feature>
<dbReference type="OrthoDB" id="10013624at2"/>
<evidence type="ECO:0000313" key="2">
    <source>
        <dbReference type="EMBL" id="MBB5205800.1"/>
    </source>
</evidence>
<keyword evidence="3" id="KW-1185">Reference proteome</keyword>
<evidence type="ECO:0000256" key="1">
    <source>
        <dbReference type="SAM" id="Phobius"/>
    </source>
</evidence>
<accession>A0A840SBS8</accession>
<dbReference type="RefSeq" id="WP_138855312.1">
    <property type="nucleotide sequence ID" value="NZ_CP040709.1"/>
</dbReference>